<evidence type="ECO:0000313" key="4">
    <source>
        <dbReference type="Proteomes" id="UP001158986"/>
    </source>
</evidence>
<evidence type="ECO:0000313" key="3">
    <source>
        <dbReference type="EMBL" id="CAH0520393.1"/>
    </source>
</evidence>
<keyword evidence="4" id="KW-1185">Reference proteome</keyword>
<dbReference type="Proteomes" id="UP001160483">
    <property type="component" value="Unassembled WGS sequence"/>
</dbReference>
<feature type="signal peptide" evidence="1">
    <location>
        <begin position="1"/>
        <end position="19"/>
    </location>
</feature>
<gene>
    <name evidence="3" type="ORF">PBS001_LOCUS6874</name>
    <name evidence="2" type="ORF">PBS003_LOCUS8208</name>
</gene>
<accession>A0AAU9LL25</accession>
<protein>
    <submittedName>
        <fullName evidence="2">Uncharacterized protein</fullName>
    </submittedName>
</protein>
<keyword evidence="1" id="KW-0732">Signal</keyword>
<sequence>MQRLRQLVFMAVMAVSTTAVDVPAATTNAETEQHTHLRGLLEKFVSNNQTPAPVRELLAIWEEGKVGEPRQLRPIKEKIVGGETVVVFNDRRLSLEAKMESALVTFDVHSSPNCVVSVCGELSKWYLGSKEQCFDLRIAPKSTDQLENGLIRGISAAYSGLRPVASNLYLKFDETNFIDGSKCEYEILSGSKTIREDEVASGSQTAMA</sequence>
<name>A0AAU9LL25_9STRA</name>
<comment type="caution">
    <text evidence="2">The sequence shown here is derived from an EMBL/GenBank/DDBJ whole genome shotgun (WGS) entry which is preliminary data.</text>
</comment>
<reference evidence="2 4" key="1">
    <citation type="submission" date="2021-11" db="EMBL/GenBank/DDBJ databases">
        <authorList>
            <person name="Islam A."/>
            <person name="Islam S."/>
            <person name="Flora M.S."/>
            <person name="Rahman M."/>
            <person name="Ziaur R.M."/>
            <person name="Epstein J.H."/>
            <person name="Hassan M."/>
            <person name="Klassen M."/>
            <person name="Woodard K."/>
            <person name="Webb A."/>
            <person name="Webby R.J."/>
            <person name="El Zowalaty M.E."/>
        </authorList>
    </citation>
    <scope>NUCLEOTIDE SEQUENCE</scope>
    <source>
        <strain evidence="3">Pbs1</strain>
        <strain evidence="2">Pbs3</strain>
    </source>
</reference>
<proteinExistence type="predicted"/>
<evidence type="ECO:0000256" key="1">
    <source>
        <dbReference type="SAM" id="SignalP"/>
    </source>
</evidence>
<dbReference type="AlphaFoldDB" id="A0AAU9LL25"/>
<feature type="chain" id="PRO_5043515925" evidence="1">
    <location>
        <begin position="20"/>
        <end position="208"/>
    </location>
</feature>
<dbReference type="EMBL" id="CAKLCB010000355">
    <property type="protein sequence ID" value="CAH0520393.1"/>
    <property type="molecule type" value="Genomic_DNA"/>
</dbReference>
<evidence type="ECO:0000313" key="2">
    <source>
        <dbReference type="EMBL" id="CAH0481603.1"/>
    </source>
</evidence>
<dbReference type="Proteomes" id="UP001158986">
    <property type="component" value="Unassembled WGS sequence"/>
</dbReference>
<dbReference type="EMBL" id="CAKKTJ010000329">
    <property type="protein sequence ID" value="CAH0481603.1"/>
    <property type="molecule type" value="Genomic_DNA"/>
</dbReference>
<evidence type="ECO:0000313" key="5">
    <source>
        <dbReference type="Proteomes" id="UP001160483"/>
    </source>
</evidence>
<organism evidence="2 5">
    <name type="scientific">Peronospora belbahrii</name>
    <dbReference type="NCBI Taxonomy" id="622444"/>
    <lineage>
        <taxon>Eukaryota</taxon>
        <taxon>Sar</taxon>
        <taxon>Stramenopiles</taxon>
        <taxon>Oomycota</taxon>
        <taxon>Peronosporomycetes</taxon>
        <taxon>Peronosporales</taxon>
        <taxon>Peronosporaceae</taxon>
        <taxon>Peronospora</taxon>
    </lineage>
</organism>